<dbReference type="EMBL" id="KZ662693">
    <property type="protein sequence ID" value="PPS20553.1"/>
    <property type="molecule type" value="Genomic_DNA"/>
</dbReference>
<dbReference type="InterPro" id="IPR036397">
    <property type="entry name" value="RNaseH_sf"/>
</dbReference>
<evidence type="ECO:0000256" key="4">
    <source>
        <dbReference type="ARBA" id="ARBA00022821"/>
    </source>
</evidence>
<dbReference type="GO" id="GO:0015074">
    <property type="term" value="P:DNA integration"/>
    <property type="evidence" value="ECO:0007669"/>
    <property type="project" value="InterPro"/>
</dbReference>
<dbReference type="InterPro" id="IPR043502">
    <property type="entry name" value="DNA/RNA_pol_sf"/>
</dbReference>
<dbReference type="SUPFAM" id="SSF57756">
    <property type="entry name" value="Retrovirus zinc finger-like domains"/>
    <property type="match status" value="1"/>
</dbReference>
<dbReference type="InterPro" id="IPR044974">
    <property type="entry name" value="Disease_R_plants"/>
</dbReference>
<keyword evidence="3" id="KW-0378">Hydrolase</keyword>
<accession>A0A2P5YYC3</accession>
<dbReference type="SUPFAM" id="SSF52058">
    <property type="entry name" value="L domain-like"/>
    <property type="match status" value="1"/>
</dbReference>
<feature type="region of interest" description="Disordered" evidence="6">
    <location>
        <begin position="700"/>
        <end position="728"/>
    </location>
</feature>
<dbReference type="OrthoDB" id="1729718at2759"/>
<evidence type="ECO:0000259" key="9">
    <source>
        <dbReference type="PROSITE" id="PS50994"/>
    </source>
</evidence>
<evidence type="ECO:0000256" key="1">
    <source>
        <dbReference type="ARBA" id="ARBA00022614"/>
    </source>
</evidence>
<dbReference type="SMART" id="SM00343">
    <property type="entry name" value="ZnF_C2HC"/>
    <property type="match status" value="1"/>
</dbReference>
<feature type="compositionally biased region" description="Acidic residues" evidence="6">
    <location>
        <begin position="1248"/>
        <end position="1260"/>
    </location>
</feature>
<dbReference type="Pfam" id="PF22936">
    <property type="entry name" value="Pol_BBD"/>
    <property type="match status" value="1"/>
</dbReference>
<dbReference type="GO" id="GO:0043531">
    <property type="term" value="F:ADP binding"/>
    <property type="evidence" value="ECO:0007669"/>
    <property type="project" value="InterPro"/>
</dbReference>
<dbReference type="GO" id="GO:0003676">
    <property type="term" value="F:nucleic acid binding"/>
    <property type="evidence" value="ECO:0007669"/>
    <property type="project" value="InterPro"/>
</dbReference>
<dbReference type="GO" id="GO:0006952">
    <property type="term" value="P:defense response"/>
    <property type="evidence" value="ECO:0007669"/>
    <property type="project" value="UniProtKB-KW"/>
</dbReference>
<dbReference type="PRINTS" id="PR00364">
    <property type="entry name" value="DISEASERSIST"/>
</dbReference>
<dbReference type="SUPFAM" id="SSF46785">
    <property type="entry name" value="Winged helix' DNA-binding domain"/>
    <property type="match status" value="1"/>
</dbReference>
<keyword evidence="3" id="KW-0645">Protease</keyword>
<dbReference type="InterPro" id="IPR036875">
    <property type="entry name" value="Znf_CCHC_sf"/>
</dbReference>
<dbReference type="Gene3D" id="1.10.8.430">
    <property type="entry name" value="Helical domain of apoptotic protease-activating factors"/>
    <property type="match status" value="1"/>
</dbReference>
<dbReference type="Pfam" id="PF25597">
    <property type="entry name" value="SH3_retrovirus"/>
    <property type="match status" value="1"/>
</dbReference>
<dbReference type="SUPFAM" id="SSF56672">
    <property type="entry name" value="DNA/RNA polymerases"/>
    <property type="match status" value="1"/>
</dbReference>
<keyword evidence="1" id="KW-0433">Leucine-rich repeat</keyword>
<dbReference type="SUPFAM" id="SSF52540">
    <property type="entry name" value="P-loop containing nucleoside triphosphate hydrolases"/>
    <property type="match status" value="1"/>
</dbReference>
<evidence type="ECO:0000256" key="5">
    <source>
        <dbReference type="PROSITE-ProRule" id="PRU00047"/>
    </source>
</evidence>
<dbReference type="Pfam" id="PF00098">
    <property type="entry name" value="zf-CCHC"/>
    <property type="match status" value="1"/>
</dbReference>
<feature type="region of interest" description="Disordered" evidence="6">
    <location>
        <begin position="1204"/>
        <end position="1270"/>
    </location>
</feature>
<dbReference type="InterPro" id="IPR013103">
    <property type="entry name" value="RVT_2"/>
</dbReference>
<dbReference type="Pfam" id="PF13976">
    <property type="entry name" value="gag_pre-integrs"/>
    <property type="match status" value="1"/>
</dbReference>
<dbReference type="CDD" id="cd09272">
    <property type="entry name" value="RNase_HI_RT_Ty1"/>
    <property type="match status" value="1"/>
</dbReference>
<dbReference type="InterPro" id="IPR058192">
    <property type="entry name" value="WHD_ROQ1-like"/>
</dbReference>
<dbReference type="SUPFAM" id="SSF52200">
    <property type="entry name" value="Toll/Interleukin receptor TIR domain"/>
    <property type="match status" value="1"/>
</dbReference>
<dbReference type="InterPro" id="IPR054722">
    <property type="entry name" value="PolX-like_BBD"/>
</dbReference>
<dbReference type="Pfam" id="PF14223">
    <property type="entry name" value="Retrotran_gag_2"/>
    <property type="match status" value="1"/>
</dbReference>
<keyword evidence="5" id="KW-0479">Metal-binding</keyword>
<protein>
    <submittedName>
        <fullName evidence="10">Uncharacterized protein</fullName>
    </submittedName>
</protein>
<dbReference type="Pfam" id="PF00665">
    <property type="entry name" value="rve"/>
    <property type="match status" value="1"/>
</dbReference>
<dbReference type="Pfam" id="PF07727">
    <property type="entry name" value="RVT_2"/>
    <property type="match status" value="1"/>
</dbReference>
<sequence length="2351" mass="265265">MASSSSSRQMKHQVFLSFRGEDTGLNFTSHLLKALKDTGINVFFDEDTLEKGDQLSLALSQAIATSNLSIIVLSVNYASSKSCLAELSDIMDRKDTEGHIVLPIFYHVDPSDVRNLGGRFKTSFDDHESEKLDQLMNSKSGSAAEELVGIDDKKRTILRLIDQEDSRVIGLWGMGGIGKTTLADAVYKEAFTKFEDHCFLQNVSQKLEKQGIESLRNEFLSKLLNQKIHIGTPSISFTLIERLNNKRVIVVFDDVNDPDQIDCMGVKYFGDGSKIIITSRDRQVLRNGGADKMYEVKKLNENDSLQLFSTFAFKLLNPSVDYRDLSNKFVEYAQGSPLALKVLGSKLYTKTKKDWESEVEKLKEYGQPKILQILKRSFGELDEIEKNIFLDIACIFKRVSKKEAEEVLSCCYKGAACGISNLIDKCLLDIDCKYGEYISVHDMLEEMGKDIVRQESKSIGMRSRLWSPEDVVKVLRYSKLCLIFHIRKKILSFIQRFQIMATSVSSTKYDVEKFTGKNSFSLWRIKMRAVLVQQGLLKALSGKDKLPSTLSEEQKDDMLERAHSAILLCLGDEVLREVADEKTASGLWLRLESKYMTKSLTNRLYLKQRLYALKMEEGTPVSQHLDKFNSIIMDLNNIDNKIDDEDQAIIVLCSLPPSYENFVDTMMYGRDDLTLEEVKNALSSSELRKKITGKVVENNEGEGLVARGRSKAKGGSSSKSHPRSQSKKRIQCYYCKKYGHMKVDCPKRKEKSESQEQQNDRANVADADSSSDAEIVLAVSDSYAGGRWILDTGATFHISTSKDAFSTYEKHSGSVLMGNDHACQVMGIGTVRIKMFDGIVRTLTDVRHIPEMKKNLISLSTLDKKGFRYSAEGGVLKVFSGALTVIRGNLERGLYFLDGSSVTGVAGVSSSDDLDSDTTKLWHMRLGHMSERGLSVLSKRGLLSGQCTGKLNFCEHCVFGKQTRVKFSTGIHKTKGTVDYFHSDLWGPSPTISKGGYRYLLTFIDDYSRKVWVYFLKSKYEVLINFKQFKALIENQTGKKIKRFRTDNGLEFCSGEFNEFCKNEGIVRHRTVRRTPQQNGVAERMNRTLLERARCMRSNAGLGEEFWAEAVNTACYLVNRSPSTAIELKTPEEVWSGSPADYSGLRVFGCPAYAHVNEGKLKPRAKKCIFLGYGQGVKGYRLWCPDPVSSKFIISRDVTFDESSMLRSTTNSREKEESDRMGDHGVEKQVECQVDAPIPTEGTSVQDDQVEVQDSDEDESPQEKPYSIATGRTKRQIKPNPRYANLVSFALSVAESIGIEPSSYNEAVTCDESAQWAIAMSEEIESLHKNHTWELVKPPSNQKIVGCKWVFKKKEGILGVEATRFKARLVAKGFTQKEGIDYNEVFSPVVKHSSIRVLLAMVAKSDLELEQLDVKTAFLHGELEETIYMRQPEGFTVPGKEDHVCLLKKSLYGLKQSPRQWYKRFDSFMIQHGYTRCDYDACVYHRKLSDGSHIYLLLYVDDMLIASKNMSEINKLKSQLSGEFEMKDLGAAKKILGMDIHRDRKAGKLRVSQKNYIEKVLQRFGMDKAKTVSTPLAPHFKLSAELSPQSDEEKQQMSHIPYSSAVGSVMYAMVCTRPDISHAVSVVSRYMSCPGKEHWQAVKWILRYLRGSADLCLVYDQSDCTSSVTGYVDSDYAGDLDKRRSLTGYVFTYSGGAISWKAVLQSTVALSTTEAEYMALAEAVKEALWMKGLVSSLGLQQDFTVVFCDSQSAIHLTKNQMFHERTKHIDVRYHFVREHVTQGDIVISKVATEKNPADMLTKVIPAYKFKHCLDLIERFISHIDHPKPRESKACSLKARILAFGFSIGVESCEVLGLCLECKTLGSESIEGITLDMSQIKDKLRLHPSVFENMLSLKYLEFYSCNFDKKLLADEHDIVSLPNELRYLRWSYYPFKYLPSSFNPKNLVVLNLSNGNIEQLLDDNGHQDLVNLRKINVSQCKNLRKIANLLGAINLKTLDCSGCESLVELPCLNRLTSLEFLELEECYSLKEFPELPNNFSDLSLQETGIEEVPDSIDRLTSLEMLVLSNSMVKNVSSHISKLESLGLLDLSYCPIAEFPEIPRNLRVLELRGTQIEEVPFCFDCQSSLTLLDLSYTSIQKLQCNMSISSSGDIKTVDVPSSITRFGNLVRLKMNYCNSLKLLSEVPPDLSYLEAHGCSSLEKVTFTDQNLFELPDDIFMIFSNCFNLNQDSIDNILESAMFKAGAQVETRTSLWEIGWESQTFFCFPGNEISANKFEFQSLNSSIDLKIAPNWRVGGGFLAFAICLVADLTDCCHYKNLECICEYQLKATDGGNEKFKTKWYDHEDGDLALS</sequence>
<dbReference type="InterPro" id="IPR027417">
    <property type="entry name" value="P-loop_NTPase"/>
</dbReference>
<proteinExistence type="predicted"/>
<reference evidence="10 11" key="1">
    <citation type="submission" date="2015-01" db="EMBL/GenBank/DDBJ databases">
        <title>Genome of allotetraploid Gossypium barbadense reveals genomic plasticity and fiber elongation in cotton evolution.</title>
        <authorList>
            <person name="Chen X."/>
            <person name="Liu X."/>
            <person name="Zhao B."/>
            <person name="Zheng H."/>
            <person name="Hu Y."/>
            <person name="Lu G."/>
            <person name="Yang C."/>
            <person name="Chen J."/>
            <person name="Shan C."/>
            <person name="Zhang L."/>
            <person name="Zhou Y."/>
            <person name="Wang L."/>
            <person name="Guo W."/>
            <person name="Bai Y."/>
            <person name="Ruan J."/>
            <person name="Shangguan X."/>
            <person name="Mao Y."/>
            <person name="Jiang J."/>
            <person name="Zhu Y."/>
            <person name="Lei J."/>
            <person name="Kang H."/>
            <person name="Chen S."/>
            <person name="He X."/>
            <person name="Wang R."/>
            <person name="Wang Y."/>
            <person name="Chen J."/>
            <person name="Wang L."/>
            <person name="Yu S."/>
            <person name="Wang B."/>
            <person name="Wei J."/>
            <person name="Song S."/>
            <person name="Lu X."/>
            <person name="Gao Z."/>
            <person name="Gu W."/>
            <person name="Deng X."/>
            <person name="Ma D."/>
            <person name="Wang S."/>
            <person name="Liang W."/>
            <person name="Fang L."/>
            <person name="Cai C."/>
            <person name="Zhu X."/>
            <person name="Zhou B."/>
            <person name="Zhang Y."/>
            <person name="Chen Z."/>
            <person name="Xu S."/>
            <person name="Zhu R."/>
            <person name="Wang S."/>
            <person name="Zhang T."/>
            <person name="Zhao G."/>
        </authorList>
    </citation>
    <scope>NUCLEOTIDE SEQUENCE [LARGE SCALE GENOMIC DNA]</scope>
    <source>
        <strain evidence="11">cv. Xinhai21</strain>
        <tissue evidence="10">Leaf</tissue>
    </source>
</reference>
<gene>
    <name evidence="10" type="ORF">GOBAR_AA00016</name>
</gene>
<keyword evidence="4" id="KW-0611">Plant defense</keyword>
<dbReference type="Proteomes" id="UP000239757">
    <property type="component" value="Unassembled WGS sequence"/>
</dbReference>
<dbReference type="Gene3D" id="4.10.60.10">
    <property type="entry name" value="Zinc finger, CCHC-type"/>
    <property type="match status" value="1"/>
</dbReference>
<feature type="compositionally biased region" description="Basic and acidic residues" evidence="6">
    <location>
        <begin position="1212"/>
        <end position="1230"/>
    </location>
</feature>
<organism evidence="10 11">
    <name type="scientific">Gossypium barbadense</name>
    <name type="common">Sea Island cotton</name>
    <name type="synonym">Hibiscus barbadensis</name>
    <dbReference type="NCBI Taxonomy" id="3634"/>
    <lineage>
        <taxon>Eukaryota</taxon>
        <taxon>Viridiplantae</taxon>
        <taxon>Streptophyta</taxon>
        <taxon>Embryophyta</taxon>
        <taxon>Tracheophyta</taxon>
        <taxon>Spermatophyta</taxon>
        <taxon>Magnoliopsida</taxon>
        <taxon>eudicotyledons</taxon>
        <taxon>Gunneridae</taxon>
        <taxon>Pentapetalae</taxon>
        <taxon>rosids</taxon>
        <taxon>malvids</taxon>
        <taxon>Malvales</taxon>
        <taxon>Malvaceae</taxon>
        <taxon>Malvoideae</taxon>
        <taxon>Gossypium</taxon>
    </lineage>
</organism>
<dbReference type="InterPro" id="IPR042197">
    <property type="entry name" value="Apaf_helical"/>
</dbReference>
<dbReference type="InterPro" id="IPR001584">
    <property type="entry name" value="Integrase_cat-core"/>
</dbReference>
<dbReference type="InterPro" id="IPR036390">
    <property type="entry name" value="WH_DNA-bd_sf"/>
</dbReference>
<dbReference type="Gene3D" id="3.40.50.10140">
    <property type="entry name" value="Toll/interleukin-1 receptor homology (TIR) domain"/>
    <property type="match status" value="1"/>
</dbReference>
<dbReference type="InterPro" id="IPR025724">
    <property type="entry name" value="GAG-pre-integrase_dom"/>
</dbReference>
<dbReference type="PROSITE" id="PS50104">
    <property type="entry name" value="TIR"/>
    <property type="match status" value="1"/>
</dbReference>
<feature type="domain" description="CCHC-type" evidence="8">
    <location>
        <begin position="732"/>
        <end position="747"/>
    </location>
</feature>
<dbReference type="PANTHER" id="PTHR11017">
    <property type="entry name" value="LEUCINE-RICH REPEAT-CONTAINING PROTEIN"/>
    <property type="match status" value="1"/>
</dbReference>
<dbReference type="Gene3D" id="3.40.50.300">
    <property type="entry name" value="P-loop containing nucleotide triphosphate hydrolases"/>
    <property type="match status" value="1"/>
</dbReference>
<feature type="region of interest" description="Disordered" evidence="6">
    <location>
        <begin position="746"/>
        <end position="767"/>
    </location>
</feature>
<feature type="domain" description="Integrase catalytic" evidence="9">
    <location>
        <begin position="972"/>
        <end position="1139"/>
    </location>
</feature>
<keyword evidence="5" id="KW-0862">Zinc</keyword>
<dbReference type="PANTHER" id="PTHR11017:SF479">
    <property type="entry name" value="DISEASE RESISTANCE PROTEIN (TIR-NBS-LRR CLASS) FAMILY"/>
    <property type="match status" value="1"/>
</dbReference>
<dbReference type="InterPro" id="IPR002182">
    <property type="entry name" value="NB-ARC"/>
</dbReference>
<evidence type="ECO:0000313" key="11">
    <source>
        <dbReference type="Proteomes" id="UP000239757"/>
    </source>
</evidence>
<evidence type="ECO:0000259" key="7">
    <source>
        <dbReference type="PROSITE" id="PS50104"/>
    </source>
</evidence>
<dbReference type="Pfam" id="PF01582">
    <property type="entry name" value="TIR"/>
    <property type="match status" value="1"/>
</dbReference>
<dbReference type="Pfam" id="PF23282">
    <property type="entry name" value="WHD_ROQ1"/>
    <property type="match status" value="1"/>
</dbReference>
<dbReference type="Gene3D" id="3.30.420.10">
    <property type="entry name" value="Ribonuclease H-like superfamily/Ribonuclease H"/>
    <property type="match status" value="1"/>
</dbReference>
<keyword evidence="3" id="KW-0064">Aspartyl protease</keyword>
<dbReference type="InterPro" id="IPR032675">
    <property type="entry name" value="LRR_dom_sf"/>
</dbReference>
<keyword evidence="5" id="KW-0863">Zinc-finger</keyword>
<dbReference type="Gene3D" id="3.80.10.10">
    <property type="entry name" value="Ribonuclease Inhibitor"/>
    <property type="match status" value="2"/>
</dbReference>
<dbReference type="GO" id="GO:0008270">
    <property type="term" value="F:zinc ion binding"/>
    <property type="evidence" value="ECO:0007669"/>
    <property type="project" value="UniProtKB-KW"/>
</dbReference>
<dbReference type="InterPro" id="IPR000157">
    <property type="entry name" value="TIR_dom"/>
</dbReference>
<evidence type="ECO:0000259" key="8">
    <source>
        <dbReference type="PROSITE" id="PS50158"/>
    </source>
</evidence>
<name>A0A2P5YYC3_GOSBA</name>
<evidence type="ECO:0000256" key="2">
    <source>
        <dbReference type="ARBA" id="ARBA00022737"/>
    </source>
</evidence>
<dbReference type="GO" id="GO:0004190">
    <property type="term" value="F:aspartic-type endopeptidase activity"/>
    <property type="evidence" value="ECO:0007669"/>
    <property type="project" value="UniProtKB-KW"/>
</dbReference>
<keyword evidence="2" id="KW-0677">Repeat</keyword>
<dbReference type="InterPro" id="IPR057670">
    <property type="entry name" value="SH3_retrovirus"/>
</dbReference>
<evidence type="ECO:0000256" key="6">
    <source>
        <dbReference type="SAM" id="MobiDB-lite"/>
    </source>
</evidence>
<dbReference type="GO" id="GO:0007165">
    <property type="term" value="P:signal transduction"/>
    <property type="evidence" value="ECO:0007669"/>
    <property type="project" value="InterPro"/>
</dbReference>
<feature type="domain" description="TIR" evidence="7">
    <location>
        <begin position="10"/>
        <end position="143"/>
    </location>
</feature>
<dbReference type="InterPro" id="IPR012337">
    <property type="entry name" value="RNaseH-like_sf"/>
</dbReference>
<dbReference type="Pfam" id="PF00931">
    <property type="entry name" value="NB-ARC"/>
    <property type="match status" value="1"/>
</dbReference>
<dbReference type="InterPro" id="IPR001878">
    <property type="entry name" value="Znf_CCHC"/>
</dbReference>
<dbReference type="InterPro" id="IPR035897">
    <property type="entry name" value="Toll_tir_struct_dom_sf"/>
</dbReference>
<evidence type="ECO:0000256" key="3">
    <source>
        <dbReference type="ARBA" id="ARBA00022750"/>
    </source>
</evidence>
<dbReference type="SUPFAM" id="SSF53098">
    <property type="entry name" value="Ribonuclease H-like"/>
    <property type="match status" value="1"/>
</dbReference>
<dbReference type="PROSITE" id="PS50994">
    <property type="entry name" value="INTEGRASE"/>
    <property type="match status" value="1"/>
</dbReference>
<dbReference type="PROSITE" id="PS50158">
    <property type="entry name" value="ZF_CCHC"/>
    <property type="match status" value="1"/>
</dbReference>
<evidence type="ECO:0000313" key="10">
    <source>
        <dbReference type="EMBL" id="PPS20553.1"/>
    </source>
</evidence>
<dbReference type="SMART" id="SM00255">
    <property type="entry name" value="TIR"/>
    <property type="match status" value="1"/>
</dbReference>